<accession>A0A4R5KAT1</accession>
<organism evidence="2 3">
    <name type="scientific">Paenibacillus piri</name>
    <dbReference type="NCBI Taxonomy" id="2547395"/>
    <lineage>
        <taxon>Bacteria</taxon>
        <taxon>Bacillati</taxon>
        <taxon>Bacillota</taxon>
        <taxon>Bacilli</taxon>
        <taxon>Bacillales</taxon>
        <taxon>Paenibacillaceae</taxon>
        <taxon>Paenibacillus</taxon>
    </lineage>
</organism>
<keyword evidence="3" id="KW-1185">Reference proteome</keyword>
<proteinExistence type="predicted"/>
<evidence type="ECO:0000256" key="1">
    <source>
        <dbReference type="SAM" id="SignalP"/>
    </source>
</evidence>
<dbReference type="AlphaFoldDB" id="A0A4R5KAT1"/>
<dbReference type="PANTHER" id="PTHR43649:SF11">
    <property type="entry name" value="ABC TRANSPORTER SUBSTRATE-BINDING PROTEIN YESO-RELATED"/>
    <property type="match status" value="1"/>
</dbReference>
<dbReference type="Gene3D" id="3.40.190.10">
    <property type="entry name" value="Periplasmic binding protein-like II"/>
    <property type="match status" value="2"/>
</dbReference>
<dbReference type="PROSITE" id="PS51257">
    <property type="entry name" value="PROKAR_LIPOPROTEIN"/>
    <property type="match status" value="1"/>
</dbReference>
<sequence length="440" mass="48123">MKKRMISFIAGLAVISTGCTSVPSTSHPPVESPAPAVGTAKESAKAVEVRVSWYGDANRNKVYNDTFDIIQKKMPDIKLVREFAAAGDYWTKLNTQVAGGNAPDMMVFTLDNLYDFAKRGQLADLQPFVDQGIIHLGDFNPAIVNSGKVDGKLYTVSQGNSILGTYYNKEMFKKAGLNEPDLNWTWDDFSAAMIAIHKTLGKDVWGSEDLAGTNNIFQTFLKQKNKDLYKEDGSLGFEKSDMIEWFTLWDNMRQQGGIAPADVSAEYKGKNEVESILASGKVAVSMSASNRLKLFQTVMKDELGMVRVPSVKGGTPFDLLAGVYMGVYTKSKVAKETARIIDAFANDAEAAKAFGLLYGPVGSSKVMKELDPTLDPMMKKINEYQVTVSKNVLPTVSYPAGSNAVNKLLGTENDAVAFKQKTVAQAVDDFFAEAQKILKK</sequence>
<dbReference type="OrthoDB" id="7918484at2"/>
<protein>
    <submittedName>
        <fullName evidence="2">Extracellular solute-binding protein</fullName>
    </submittedName>
</protein>
<evidence type="ECO:0000313" key="3">
    <source>
        <dbReference type="Proteomes" id="UP000295636"/>
    </source>
</evidence>
<dbReference type="Proteomes" id="UP000295636">
    <property type="component" value="Unassembled WGS sequence"/>
</dbReference>
<keyword evidence="1" id="KW-0732">Signal</keyword>
<dbReference type="InterPro" id="IPR006059">
    <property type="entry name" value="SBP"/>
</dbReference>
<dbReference type="EMBL" id="SMRT01000023">
    <property type="protein sequence ID" value="TDF91992.1"/>
    <property type="molecule type" value="Genomic_DNA"/>
</dbReference>
<dbReference type="Pfam" id="PF13416">
    <property type="entry name" value="SBP_bac_8"/>
    <property type="match status" value="1"/>
</dbReference>
<dbReference type="SUPFAM" id="SSF53850">
    <property type="entry name" value="Periplasmic binding protein-like II"/>
    <property type="match status" value="1"/>
</dbReference>
<comment type="caution">
    <text evidence="2">The sequence shown here is derived from an EMBL/GenBank/DDBJ whole genome shotgun (WGS) entry which is preliminary data.</text>
</comment>
<name>A0A4R5KAT1_9BACL</name>
<feature type="signal peptide" evidence="1">
    <location>
        <begin position="1"/>
        <end position="21"/>
    </location>
</feature>
<dbReference type="RefSeq" id="WP_133235621.1">
    <property type="nucleotide sequence ID" value="NZ_SMRT01000023.1"/>
</dbReference>
<feature type="chain" id="PRO_5038896176" evidence="1">
    <location>
        <begin position="22"/>
        <end position="440"/>
    </location>
</feature>
<gene>
    <name evidence="2" type="ORF">E1757_31055</name>
</gene>
<dbReference type="PANTHER" id="PTHR43649">
    <property type="entry name" value="ARABINOSE-BINDING PROTEIN-RELATED"/>
    <property type="match status" value="1"/>
</dbReference>
<evidence type="ECO:0000313" key="2">
    <source>
        <dbReference type="EMBL" id="TDF91992.1"/>
    </source>
</evidence>
<reference evidence="2 3" key="1">
    <citation type="submission" date="2019-03" db="EMBL/GenBank/DDBJ databases">
        <title>This is whole genome sequence of Paenibacillus sp MS74 strain.</title>
        <authorList>
            <person name="Trinh H.N."/>
        </authorList>
    </citation>
    <scope>NUCLEOTIDE SEQUENCE [LARGE SCALE GENOMIC DNA]</scope>
    <source>
        <strain evidence="2 3">MS74</strain>
    </source>
</reference>
<dbReference type="InterPro" id="IPR050490">
    <property type="entry name" value="Bact_solute-bd_prot1"/>
</dbReference>